<evidence type="ECO:0000313" key="3">
    <source>
        <dbReference type="Proteomes" id="UP001632038"/>
    </source>
</evidence>
<accession>A0ABD3DA99</accession>
<dbReference type="AlphaFoldDB" id="A0ABD3DA99"/>
<name>A0ABD3DA99_9LAMI</name>
<evidence type="ECO:0000256" key="1">
    <source>
        <dbReference type="SAM" id="MobiDB-lite"/>
    </source>
</evidence>
<dbReference type="Proteomes" id="UP001632038">
    <property type="component" value="Unassembled WGS sequence"/>
</dbReference>
<proteinExistence type="predicted"/>
<organism evidence="2 3">
    <name type="scientific">Castilleja foliolosa</name>
    <dbReference type="NCBI Taxonomy" id="1961234"/>
    <lineage>
        <taxon>Eukaryota</taxon>
        <taxon>Viridiplantae</taxon>
        <taxon>Streptophyta</taxon>
        <taxon>Embryophyta</taxon>
        <taxon>Tracheophyta</taxon>
        <taxon>Spermatophyta</taxon>
        <taxon>Magnoliopsida</taxon>
        <taxon>eudicotyledons</taxon>
        <taxon>Gunneridae</taxon>
        <taxon>Pentapetalae</taxon>
        <taxon>asterids</taxon>
        <taxon>lamiids</taxon>
        <taxon>Lamiales</taxon>
        <taxon>Orobanchaceae</taxon>
        <taxon>Pedicularideae</taxon>
        <taxon>Castillejinae</taxon>
        <taxon>Castilleja</taxon>
    </lineage>
</organism>
<feature type="compositionally biased region" description="Polar residues" evidence="1">
    <location>
        <begin position="25"/>
        <end position="43"/>
    </location>
</feature>
<sequence>MNGDDKSSQDGDEPPRRWRKRPRQQCVSQDIGQLDSNNGPAETQSKKTRSRSRGQNLHEMWLENGKKKLPIEFDWEGGSFLLIGENKKLYTRVIGNKVRELLIPCHKDWASIPKEDRHQIFKKAKRYFNMKGELSKNDYNFVKVSFERASAICYSRHKCAAYTYYKGQQRAPRDPKFSENYRKMSDENWQKCITLFTSEAFINKSTKNADNRKKQKYPSYQESKSFVAHKMDLIRNGEKNPYEDEFGDEPGSLIEMFHTFHCKAGKWANKEAEDDYI</sequence>
<reference evidence="3" key="1">
    <citation type="journal article" date="2024" name="IScience">
        <title>Strigolactones Initiate the Formation of Haustorium-like Structures in Castilleja.</title>
        <authorList>
            <person name="Buerger M."/>
            <person name="Peterson D."/>
            <person name="Chory J."/>
        </authorList>
    </citation>
    <scope>NUCLEOTIDE SEQUENCE [LARGE SCALE GENOMIC DNA]</scope>
</reference>
<gene>
    <name evidence="2" type="ORF">CASFOL_017892</name>
</gene>
<comment type="caution">
    <text evidence="2">The sequence shown here is derived from an EMBL/GenBank/DDBJ whole genome shotgun (WGS) entry which is preliminary data.</text>
</comment>
<feature type="region of interest" description="Disordered" evidence="1">
    <location>
        <begin position="1"/>
        <end position="58"/>
    </location>
</feature>
<protein>
    <submittedName>
        <fullName evidence="2">Uncharacterized protein</fullName>
    </submittedName>
</protein>
<dbReference type="EMBL" id="JAVIJP010000019">
    <property type="protein sequence ID" value="KAL3638521.1"/>
    <property type="molecule type" value="Genomic_DNA"/>
</dbReference>
<keyword evidence="3" id="KW-1185">Reference proteome</keyword>
<evidence type="ECO:0000313" key="2">
    <source>
        <dbReference type="EMBL" id="KAL3638521.1"/>
    </source>
</evidence>
<feature type="compositionally biased region" description="Basic and acidic residues" evidence="1">
    <location>
        <begin position="1"/>
        <end position="16"/>
    </location>
</feature>